<dbReference type="Proteomes" id="UP001432027">
    <property type="component" value="Unassembled WGS sequence"/>
</dbReference>
<dbReference type="InterPro" id="IPR011333">
    <property type="entry name" value="SKP1/BTB/POZ_sf"/>
</dbReference>
<comment type="caution">
    <text evidence="1">The sequence shown here is derived from an EMBL/GenBank/DDBJ whole genome shotgun (WGS) entry which is preliminary data.</text>
</comment>
<gene>
    <name evidence="1" type="ORF">PENTCL1PPCAC_27341</name>
</gene>
<proteinExistence type="predicted"/>
<feature type="non-terminal residue" evidence="1">
    <location>
        <position position="86"/>
    </location>
</feature>
<dbReference type="AlphaFoldDB" id="A0AAV5UE63"/>
<dbReference type="EMBL" id="BTSX01000006">
    <property type="protein sequence ID" value="GMT05167.1"/>
    <property type="molecule type" value="Genomic_DNA"/>
</dbReference>
<keyword evidence="2" id="KW-1185">Reference proteome</keyword>
<organism evidence="1 2">
    <name type="scientific">Pristionchus entomophagus</name>
    <dbReference type="NCBI Taxonomy" id="358040"/>
    <lineage>
        <taxon>Eukaryota</taxon>
        <taxon>Metazoa</taxon>
        <taxon>Ecdysozoa</taxon>
        <taxon>Nematoda</taxon>
        <taxon>Chromadorea</taxon>
        <taxon>Rhabditida</taxon>
        <taxon>Rhabditina</taxon>
        <taxon>Diplogasteromorpha</taxon>
        <taxon>Diplogasteroidea</taxon>
        <taxon>Neodiplogasteridae</taxon>
        <taxon>Pristionchus</taxon>
    </lineage>
</organism>
<protein>
    <submittedName>
        <fullName evidence="1">Uncharacterized protein</fullName>
    </submittedName>
</protein>
<sequence>MIVLTYRADLEVRADTTVENLLKLANRFKITTIIDKVERYLAKCWTNLALDVRLRLADKYKLEALKIQNPLVSPDRYMTPFGRCER</sequence>
<name>A0AAV5UE63_9BILA</name>
<evidence type="ECO:0000313" key="1">
    <source>
        <dbReference type="EMBL" id="GMT05167.1"/>
    </source>
</evidence>
<dbReference type="Gene3D" id="3.30.710.10">
    <property type="entry name" value="Potassium Channel Kv1.1, Chain A"/>
    <property type="match status" value="1"/>
</dbReference>
<accession>A0AAV5UE63</accession>
<evidence type="ECO:0000313" key="2">
    <source>
        <dbReference type="Proteomes" id="UP001432027"/>
    </source>
</evidence>
<reference evidence="1" key="1">
    <citation type="submission" date="2023-10" db="EMBL/GenBank/DDBJ databases">
        <title>Genome assembly of Pristionchus species.</title>
        <authorList>
            <person name="Yoshida K."/>
            <person name="Sommer R.J."/>
        </authorList>
    </citation>
    <scope>NUCLEOTIDE SEQUENCE</scope>
    <source>
        <strain evidence="1">RS0144</strain>
    </source>
</reference>